<dbReference type="AlphaFoldDB" id="A0A235BC52"/>
<evidence type="ECO:0000313" key="1">
    <source>
        <dbReference type="EMBL" id="OYD09782.1"/>
    </source>
</evidence>
<name>A0A235BC52_9BACL</name>
<gene>
    <name evidence="1" type="ORF">CHM34_01960</name>
</gene>
<protein>
    <recommendedName>
        <fullName evidence="3">DUF4227 domain-containing protein</fullName>
    </recommendedName>
</protein>
<dbReference type="RefSeq" id="WP_094262883.1">
    <property type="nucleotide sequence ID" value="NZ_NOWF01000001.1"/>
</dbReference>
<comment type="caution">
    <text evidence="1">The sequence shown here is derived from an EMBL/GenBank/DDBJ whole genome shotgun (WGS) entry which is preliminary data.</text>
</comment>
<dbReference type="Pfam" id="PF14004">
    <property type="entry name" value="DUF4227"/>
    <property type="match status" value="1"/>
</dbReference>
<dbReference type="InterPro" id="IPR025321">
    <property type="entry name" value="DUF4227"/>
</dbReference>
<proteinExistence type="predicted"/>
<keyword evidence="2" id="KW-1185">Reference proteome</keyword>
<dbReference type="Proteomes" id="UP000215459">
    <property type="component" value="Unassembled WGS sequence"/>
</dbReference>
<organism evidence="1 2">
    <name type="scientific">Paludifilum halophilum</name>
    <dbReference type="NCBI Taxonomy" id="1642702"/>
    <lineage>
        <taxon>Bacteria</taxon>
        <taxon>Bacillati</taxon>
        <taxon>Bacillota</taxon>
        <taxon>Bacilli</taxon>
        <taxon>Bacillales</taxon>
        <taxon>Thermoactinomycetaceae</taxon>
        <taxon>Paludifilum</taxon>
    </lineage>
</organism>
<dbReference type="EMBL" id="NOWF01000001">
    <property type="protein sequence ID" value="OYD09782.1"/>
    <property type="molecule type" value="Genomic_DNA"/>
</dbReference>
<sequence>MIISLRRLAGWAKFLTLFLILTLILYHLTALISQWIHSAPPYSEPKGRAIKVFAPLESAGASSETLEIGERVKLFYWLGE</sequence>
<dbReference type="OrthoDB" id="2691647at2"/>
<evidence type="ECO:0008006" key="3">
    <source>
        <dbReference type="Google" id="ProtNLM"/>
    </source>
</evidence>
<accession>A0A235BC52</accession>
<evidence type="ECO:0000313" key="2">
    <source>
        <dbReference type="Proteomes" id="UP000215459"/>
    </source>
</evidence>
<reference evidence="1 2" key="1">
    <citation type="submission" date="2017-07" db="EMBL/GenBank/DDBJ databases">
        <title>The genome sequence of Paludifilum halophilum highlights mechanisms for microbial adaptation to high salt environemnts.</title>
        <authorList>
            <person name="Belbahri L."/>
        </authorList>
    </citation>
    <scope>NUCLEOTIDE SEQUENCE [LARGE SCALE GENOMIC DNA]</scope>
    <source>
        <strain evidence="1 2">DSM 102817</strain>
    </source>
</reference>